<keyword evidence="2" id="KW-1185">Reference proteome</keyword>
<name>A0A916NYR2_9POXV</name>
<protein>
    <submittedName>
        <fullName evidence="1">Uncharacterized protein</fullName>
    </submittedName>
</protein>
<dbReference type="GeneID" id="15613848"/>
<accession>A0A916NYR2</accession>
<sequence>MTNETNNGLLLNNPILNIDFSYQDYNNIINPSPNISNKSEESYYDVPRSTSYKTKINNNIYCNMNSLHENKIKFVKDNSMDDLYSKIDKKNMQTIHQMKMIWIV</sequence>
<dbReference type="Proteomes" id="UP000792671">
    <property type="component" value="Genome"/>
</dbReference>
<evidence type="ECO:0000313" key="1">
    <source>
        <dbReference type="EMBL" id="CCU56424.1"/>
    </source>
</evidence>
<dbReference type="KEGG" id="vg:15613848"/>
<reference evidence="1 2" key="1">
    <citation type="journal article" date="2013" name="J. Virol.">
        <title>New Insights into the Evolution of Entomopoxvirinae from the Complete Genome Sequences of Four Entomopoxviruses Infecting Adoxophyes honmai, Choristoneura biennis, Choristoneura rosaceana, and Mythimna separata.</title>
        <authorList>
            <person name="Theze J."/>
            <person name="Takatsuka J."/>
            <person name="Li Z."/>
            <person name="Gallais J."/>
            <person name="Doucet D."/>
            <person name="Arif B."/>
            <person name="Nakai M."/>
            <person name="Herniou E.A."/>
        </authorList>
    </citation>
    <scope>NUCLEOTIDE SEQUENCE [LARGE SCALE GENOMIC DNA]</scope>
</reference>
<dbReference type="RefSeq" id="YP_008003743.1">
    <property type="nucleotide sequence ID" value="NC_021246.1"/>
</dbReference>
<organism evidence="1 2">
    <name type="scientific">Mythimna separata entomopoxvirus 'L'</name>
    <dbReference type="NCBI Taxonomy" id="1293572"/>
    <lineage>
        <taxon>Viruses</taxon>
        <taxon>Varidnaviria</taxon>
        <taxon>Bamfordvirae</taxon>
        <taxon>Nucleocytoviricota</taxon>
        <taxon>Pokkesviricetes</taxon>
        <taxon>Chitovirales</taxon>
        <taxon>Poxviridae</taxon>
        <taxon>Entomopoxvirinae</taxon>
        <taxon>Betaentomopoxvirus</taxon>
        <taxon>Betaentomopoxvirus mseparata</taxon>
        <taxon>Mythimna separata entomopoxvirus</taxon>
    </lineage>
</organism>
<gene>
    <name evidence="1" type="ORF">MYSEV_226</name>
</gene>
<proteinExistence type="predicted"/>
<evidence type="ECO:0000313" key="2">
    <source>
        <dbReference type="Proteomes" id="UP000792671"/>
    </source>
</evidence>
<dbReference type="EMBL" id="HF679134">
    <property type="protein sequence ID" value="CCU56424.1"/>
    <property type="molecule type" value="Genomic_DNA"/>
</dbReference>